<protein>
    <submittedName>
        <fullName evidence="1">Uncharacterized protein</fullName>
    </submittedName>
</protein>
<dbReference type="AlphaFoldDB" id="A0A976NYJ8"/>
<dbReference type="GeneID" id="94351178"/>
<dbReference type="KEGG" id="blac:94351178"/>
<reference evidence="1 2" key="1">
    <citation type="journal article" date="2021" name="Genome Biol.">
        <title>AFLAP: assembly-free linkage analysis pipeline using k-mers from genome sequencing data.</title>
        <authorList>
            <person name="Fletcher K."/>
            <person name="Zhang L."/>
            <person name="Gil J."/>
            <person name="Han R."/>
            <person name="Cavanaugh K."/>
            <person name="Michelmore R."/>
        </authorList>
    </citation>
    <scope>NUCLEOTIDE SEQUENCE [LARGE SCALE GENOMIC DNA]</scope>
    <source>
        <strain evidence="1 2">SF5</strain>
    </source>
</reference>
<sequence length="59" mass="6711">MAEFAYNSHQHVSTGVSPFMADLGYEPHAFDDITLLDRPKFFINVIRFDGYQAQVLAMS</sequence>
<evidence type="ECO:0000313" key="1">
    <source>
        <dbReference type="EMBL" id="TDH72653.1"/>
    </source>
</evidence>
<name>A0A976NYJ8_BRELC</name>
<gene>
    <name evidence="1" type="ORF">CCR75_007446</name>
</gene>
<keyword evidence="2" id="KW-1185">Reference proteome</keyword>
<comment type="caution">
    <text evidence="1">The sequence shown here is derived from an EMBL/GenBank/DDBJ whole genome shotgun (WGS) entry which is preliminary data.</text>
</comment>
<organism evidence="1 2">
    <name type="scientific">Bremia lactucae</name>
    <name type="common">Lettuce downy mildew</name>
    <dbReference type="NCBI Taxonomy" id="4779"/>
    <lineage>
        <taxon>Eukaryota</taxon>
        <taxon>Sar</taxon>
        <taxon>Stramenopiles</taxon>
        <taxon>Oomycota</taxon>
        <taxon>Peronosporomycetes</taxon>
        <taxon>Peronosporales</taxon>
        <taxon>Peronosporaceae</taxon>
        <taxon>Bremia</taxon>
    </lineage>
</organism>
<dbReference type="EMBL" id="SHOA02000012">
    <property type="protein sequence ID" value="TDH72653.1"/>
    <property type="molecule type" value="Genomic_DNA"/>
</dbReference>
<dbReference type="Proteomes" id="UP000294530">
    <property type="component" value="Unassembled WGS sequence"/>
</dbReference>
<dbReference type="OrthoDB" id="123497at2759"/>
<dbReference type="RefSeq" id="XP_067822152.1">
    <property type="nucleotide sequence ID" value="XM_067965507.1"/>
</dbReference>
<proteinExistence type="predicted"/>
<accession>A0A976NYJ8</accession>
<evidence type="ECO:0000313" key="2">
    <source>
        <dbReference type="Proteomes" id="UP000294530"/>
    </source>
</evidence>